<dbReference type="AlphaFoldDB" id="A0A0C5WJW1"/>
<dbReference type="InterPro" id="IPR029058">
    <property type="entry name" value="AB_hydrolase_fold"/>
</dbReference>
<dbReference type="PATRIC" id="fig|658445.3.peg.1609"/>
<dbReference type="HOGENOM" id="CLU_612352_0_0_6"/>
<protein>
    <submittedName>
        <fullName evidence="1">Phospholipase</fullName>
    </submittedName>
</protein>
<gene>
    <name evidence="1" type="ORF">H744_1c1485</name>
</gene>
<dbReference type="Gene3D" id="3.40.50.1820">
    <property type="entry name" value="alpha/beta hydrolase"/>
    <property type="match status" value="1"/>
</dbReference>
<name>A0A0C5WJW1_9GAMM</name>
<dbReference type="KEGG" id="pgb:H744_1c1485"/>
<dbReference type="STRING" id="658445.H744_1c1485"/>
<organism evidence="1 2">
    <name type="scientific">Photobacterium gaetbulicola Gung47</name>
    <dbReference type="NCBI Taxonomy" id="658445"/>
    <lineage>
        <taxon>Bacteria</taxon>
        <taxon>Pseudomonadati</taxon>
        <taxon>Pseudomonadota</taxon>
        <taxon>Gammaproteobacteria</taxon>
        <taxon>Vibrionales</taxon>
        <taxon>Vibrionaceae</taxon>
        <taxon>Photobacterium</taxon>
    </lineage>
</organism>
<dbReference type="SUPFAM" id="SSF53474">
    <property type="entry name" value="alpha/beta-Hydrolases"/>
    <property type="match status" value="1"/>
</dbReference>
<keyword evidence="2" id="KW-1185">Reference proteome</keyword>
<dbReference type="EMBL" id="CP005973">
    <property type="protein sequence ID" value="AJR06507.1"/>
    <property type="molecule type" value="Genomic_DNA"/>
</dbReference>
<evidence type="ECO:0000313" key="1">
    <source>
        <dbReference type="EMBL" id="AJR06507.1"/>
    </source>
</evidence>
<accession>A0A0C5WJW1</accession>
<dbReference type="Proteomes" id="UP000032303">
    <property type="component" value="Chromosome 1"/>
</dbReference>
<sequence>MIVIFVHGWSVTDTNTYGLLPEAIAKQASNYGLDVDIKHVWLGRYISFDDTVNMTDIIRAFDQALHDLIPAGDDIAAFSCITHSTGGPVVREWLDRYYGSDNLDQSPLRHLIMLAPANHGSPLAALGKQRVGRIKAWFDGIEPGQLILDWLSLGSQQQIDLSRAYLHYKPVESGFYPFVLTGQSIDKKFYDFVNSYLAESGSDGVVRVAGANMNFSMVRFVESGAADTVAHMSDELNVSLLKLVEGVMRPETVPLGVIPNASHSGKQKGIMRSVVSATSTKPQLAEILKCLQVDSEADYQICQQALATLTQQTQQRSHRYMNLVFIVNDDQGEPVTDYDLVLLGGQDRDPNKLSKGFFVDRQKNAASPNHLVYYIDYDVISKSQLTGFRVIARPNQGFTYYHAVEYRVETADIDAFLKPNETVYLEVVLHRRVDQAVFLFDEASAPQMHKEGKLFKTETRHDFKGQKPMNKPVK</sequence>
<proteinExistence type="predicted"/>
<evidence type="ECO:0000313" key="2">
    <source>
        <dbReference type="Proteomes" id="UP000032303"/>
    </source>
</evidence>
<reference evidence="1 2" key="1">
    <citation type="submission" date="2013-05" db="EMBL/GenBank/DDBJ databases">
        <title>Complete genome sequence of the lipase-producing bacterium Photobacterium gaetbulicola Gung47.</title>
        <authorList>
            <person name="Kim Y.-O."/>
        </authorList>
    </citation>
    <scope>NUCLEOTIDE SEQUENCE [LARGE SCALE GENOMIC DNA]</scope>
    <source>
        <strain evidence="1 2">Gung47</strain>
    </source>
</reference>